<gene>
    <name evidence="4" type="ORF">TSACC_2979</name>
</gene>
<protein>
    <recommendedName>
        <fullName evidence="3">Sortilin N-terminal domain-containing protein</fullName>
    </recommendedName>
</protein>
<evidence type="ECO:0000256" key="1">
    <source>
        <dbReference type="ARBA" id="ARBA00022737"/>
    </source>
</evidence>
<dbReference type="SUPFAM" id="SSF110296">
    <property type="entry name" value="Oligoxyloglucan reducing end-specific cellobiohydrolase"/>
    <property type="match status" value="3"/>
</dbReference>
<reference evidence="5" key="1">
    <citation type="journal article" date="2017" name="Genome Announc.">
        <title>Draft Genome Sequence of Terrimicrobium sacchariphilum NM-5T, a Facultative Anaerobic Soil Bacterium of the Class Spartobacteria.</title>
        <authorList>
            <person name="Qiu Y.L."/>
            <person name="Tourlousse D.M."/>
            <person name="Matsuura N."/>
            <person name="Ohashi A."/>
            <person name="Sekiguchi Y."/>
        </authorList>
    </citation>
    <scope>NUCLEOTIDE SEQUENCE [LARGE SCALE GENOMIC DNA]</scope>
    <source>
        <strain evidence="5">NM-5</strain>
    </source>
</reference>
<keyword evidence="1" id="KW-0677">Repeat</keyword>
<dbReference type="Proteomes" id="UP000076023">
    <property type="component" value="Unassembled WGS sequence"/>
</dbReference>
<feature type="chain" id="PRO_5007524390" description="Sortilin N-terminal domain-containing protein" evidence="2">
    <location>
        <begin position="33"/>
        <end position="902"/>
    </location>
</feature>
<dbReference type="RefSeq" id="WP_075078409.1">
    <property type="nucleotide sequence ID" value="NZ_BDCO01000002.1"/>
</dbReference>
<proteinExistence type="predicted"/>
<dbReference type="InParanoid" id="A0A146G4N0"/>
<dbReference type="PANTHER" id="PTHR43739:SF5">
    <property type="entry name" value="EXO-ALPHA-SIALIDASE"/>
    <property type="match status" value="1"/>
</dbReference>
<organism evidence="4 5">
    <name type="scientific">Terrimicrobium sacchariphilum</name>
    <dbReference type="NCBI Taxonomy" id="690879"/>
    <lineage>
        <taxon>Bacteria</taxon>
        <taxon>Pseudomonadati</taxon>
        <taxon>Verrucomicrobiota</taxon>
        <taxon>Terrimicrobiia</taxon>
        <taxon>Terrimicrobiales</taxon>
        <taxon>Terrimicrobiaceae</taxon>
        <taxon>Terrimicrobium</taxon>
    </lineage>
</organism>
<dbReference type="AlphaFoldDB" id="A0A146G4N0"/>
<keyword evidence="5" id="KW-1185">Reference proteome</keyword>
<dbReference type="PANTHER" id="PTHR43739">
    <property type="entry name" value="XYLOGLUCANASE (EUROFUNG)"/>
    <property type="match status" value="1"/>
</dbReference>
<dbReference type="CDD" id="cd15482">
    <property type="entry name" value="Sialidase_non-viral"/>
    <property type="match status" value="2"/>
</dbReference>
<comment type="caution">
    <text evidence="4">The sequence shown here is derived from an EMBL/GenBank/DDBJ whole genome shotgun (WGS) entry which is preliminary data.</text>
</comment>
<evidence type="ECO:0000313" key="5">
    <source>
        <dbReference type="Proteomes" id="UP000076023"/>
    </source>
</evidence>
<dbReference type="InterPro" id="IPR031778">
    <property type="entry name" value="Sortilin_N"/>
</dbReference>
<dbReference type="OrthoDB" id="184130at2"/>
<feature type="domain" description="Sortilin N-terminal" evidence="3">
    <location>
        <begin position="767"/>
        <end position="871"/>
    </location>
</feature>
<dbReference type="STRING" id="690879.TSACC_2979"/>
<dbReference type="GO" id="GO:0010411">
    <property type="term" value="P:xyloglucan metabolic process"/>
    <property type="evidence" value="ECO:0007669"/>
    <property type="project" value="TreeGrafter"/>
</dbReference>
<name>A0A146G4N0_TERSA</name>
<evidence type="ECO:0000259" key="3">
    <source>
        <dbReference type="Pfam" id="PF15902"/>
    </source>
</evidence>
<keyword evidence="2" id="KW-0732">Signal</keyword>
<sequence length="902" mass="97154">MRKSVPSRFVRKLLPLVALLPLAGLVDSRAQTADAAGASTTWEHSGWGGGGFFYCAAYHPAKDGTIYMGGDVGGAYKTEDHGLNWKLINNGLASYGVFSLAVDQRNPDTVYAATEGGLCKSTDAGETWVTLPRTDKSDLRITGEKNKSIHSVAVDPSNGSNVYATSPLGKVYKSTDGGQTWAVAYEEKTPEEEPGVLRVQYGKVNNAFFGALTLMPKLPAGESGANSQGIGFTFKGDGTLPKDSFFIMKTKDGIAYRSKNLNTLYQNTNWSDVVLKASDFVYDPQYLKAHPEAASQPVNPDFASIARFDLTCSGPIPTTPAVARLKRFYLAFAPAGGGSEPRLVPLADFSDPDAVKAFQTAGNIHLGDAPASTFYSVAVAPSDPSRVVVATAALGLVMSKDAGKTWKELQTPTKASSAAFDPKNPDIIYGSFFADGVMKSTDGGATWKKISDSFPDKFDVLDIAVNPANPLNVCAIGKTSWTGVFLSSEDGGNTWQASGKALEGGAAGKYSNKIDLDEASGNPTMDMLSADGKSARLSAPTNIAINPLNPSEIFLSANWRPSLSTDGGTVWTERCRGADISCITDIRFHKGKVYASAMDEGSLVSSDNGKTWKQLWPLKHTDDLSGHNWRLAVNDVNGGTRVISTCSPWSTAKPQSIIRSEDDGNTFTVIREGIPNYVLMPNTMWGRGYPRALAVDPNDPQVVYLGIDGDPEPGKMGGGIFKSLDGGATWKQLTSQPTGRRMYNGLAVDPTDSNRVFWGACGNGGGVWRSNDGGESWEQVFRNEVFVWNVVVATDGTIYCSGEQLWRSKDQGKTWTRITNFPEKPRAMVGIEVHPTNPNIIWVSRTNWGNLRLGSIHKTTDGGDTWTDITGNIPYVGPQTLRFNPETNELWAGWAGMFKTKQ</sequence>
<dbReference type="EMBL" id="BDCO01000002">
    <property type="protein sequence ID" value="GAT32580.1"/>
    <property type="molecule type" value="Genomic_DNA"/>
</dbReference>
<evidence type="ECO:0000256" key="2">
    <source>
        <dbReference type="SAM" id="SignalP"/>
    </source>
</evidence>
<accession>A0A146G4N0</accession>
<evidence type="ECO:0000313" key="4">
    <source>
        <dbReference type="EMBL" id="GAT32580.1"/>
    </source>
</evidence>
<dbReference type="Gene3D" id="2.130.10.10">
    <property type="entry name" value="YVTN repeat-like/Quinoprotein amine dehydrogenase"/>
    <property type="match status" value="5"/>
</dbReference>
<dbReference type="InterPro" id="IPR015943">
    <property type="entry name" value="WD40/YVTN_repeat-like_dom_sf"/>
</dbReference>
<feature type="signal peptide" evidence="2">
    <location>
        <begin position="1"/>
        <end position="32"/>
    </location>
</feature>
<dbReference type="Pfam" id="PF15902">
    <property type="entry name" value="Sortilin-Vps10"/>
    <property type="match status" value="1"/>
</dbReference>
<dbReference type="InterPro" id="IPR052025">
    <property type="entry name" value="Xyloglucanase_GH74"/>
</dbReference>